<keyword evidence="2" id="KW-1185">Reference proteome</keyword>
<dbReference type="RefSeq" id="WP_139128799.1">
    <property type="nucleotide sequence ID" value="NZ_FMHT01000002.1"/>
</dbReference>
<dbReference type="Proteomes" id="UP000199699">
    <property type="component" value="Unassembled WGS sequence"/>
</dbReference>
<accession>A0A1C6R7A1</accession>
<dbReference type="EMBL" id="FMHT01000002">
    <property type="protein sequence ID" value="SCL12884.1"/>
    <property type="molecule type" value="Genomic_DNA"/>
</dbReference>
<proteinExistence type="predicted"/>
<evidence type="ECO:0000313" key="1">
    <source>
        <dbReference type="EMBL" id="SCL12884.1"/>
    </source>
</evidence>
<gene>
    <name evidence="1" type="ORF">GA0070616_0052</name>
</gene>
<evidence type="ECO:0000313" key="2">
    <source>
        <dbReference type="Proteomes" id="UP000199699"/>
    </source>
</evidence>
<name>A0A1C6R7A1_9ACTN</name>
<reference evidence="1 2" key="1">
    <citation type="submission" date="2016-06" db="EMBL/GenBank/DDBJ databases">
        <authorList>
            <person name="Kjaerup R.B."/>
            <person name="Dalgaard T.S."/>
            <person name="Juul-Madsen H.R."/>
        </authorList>
    </citation>
    <scope>NUCLEOTIDE SEQUENCE [LARGE SCALE GENOMIC DNA]</scope>
    <source>
        <strain evidence="1 2">DSM 43818</strain>
    </source>
</reference>
<organism evidence="1 2">
    <name type="scientific">Micromonospora nigra</name>
    <dbReference type="NCBI Taxonomy" id="145857"/>
    <lineage>
        <taxon>Bacteria</taxon>
        <taxon>Bacillati</taxon>
        <taxon>Actinomycetota</taxon>
        <taxon>Actinomycetes</taxon>
        <taxon>Micromonosporales</taxon>
        <taxon>Micromonosporaceae</taxon>
        <taxon>Micromonospora</taxon>
    </lineage>
</organism>
<protein>
    <submittedName>
        <fullName evidence="1">Uncharacterized protein</fullName>
    </submittedName>
</protein>
<sequence>MLNDLIAESLSVIATVESPDDAEFQSALLLSYNVCMEAADRDEVHSDKWTFAGLAIHDSYDRLTRELPDDLVAVGGPVPGALEPDEARAPAADLVAGLATLAATAATSESHSPWRRLVWSSVATHLDRALQELR</sequence>
<dbReference type="AlphaFoldDB" id="A0A1C6R7A1"/>